<feature type="compositionally biased region" description="Basic and acidic residues" evidence="1">
    <location>
        <begin position="1355"/>
        <end position="1371"/>
    </location>
</feature>
<evidence type="ECO:0000256" key="2">
    <source>
        <dbReference type="SAM" id="Phobius"/>
    </source>
</evidence>
<dbReference type="RefSeq" id="WP_048044310.1">
    <property type="nucleotide sequence ID" value="NZ_CP009511.1"/>
</dbReference>
<proteinExistence type="predicted"/>
<keyword evidence="2" id="KW-1133">Transmembrane helix</keyword>
<evidence type="ECO:0000313" key="4">
    <source>
        <dbReference type="EMBL" id="AKB63174.1"/>
    </source>
</evidence>
<gene>
    <name evidence="4" type="ORF">MSMAP_3189</name>
</gene>
<feature type="domain" description="DUF7507" evidence="3">
    <location>
        <begin position="554"/>
        <end position="645"/>
    </location>
</feature>
<keyword evidence="2" id="KW-0812">Transmembrane</keyword>
<feature type="domain" description="DUF7507" evidence="3">
    <location>
        <begin position="800"/>
        <end position="888"/>
    </location>
</feature>
<feature type="domain" description="DUF7507" evidence="3">
    <location>
        <begin position="1055"/>
        <end position="1125"/>
    </location>
</feature>
<name>A0A0E3RGE3_METMZ</name>
<keyword evidence="2" id="KW-0472">Membrane</keyword>
<sequence>MTKNITGLVKKVVLARHWVKGARVRSLLSLIFSAMLAMSNATPFVQVASAATGDFSIDFIAAAPESYNHLTGGGAYDNRTIGVGKDVVESLQGGDFSCGDIVTFFALVTVDDTPQADNDEPQTIEMNFSFTADTTGQSGAAFGDIVNVGVNYGTVEDMIPGENTIDDGIIDDGGSVATLTSEALIGPLFQKGSELQGTVELTDLEAGEKVVVRIDVKLFCDPRSRPTGNLQAAVEDAYLTFIKGSVPATGDISVGQQTIPLKQINNLHNPDLKIQKTVNTTDGICPGVETLTVTMGDMVKYCYIVSNPGNAPLYNLKVVDDAGTPSNTVDDFTVTLSSGLTDEDNDGFADDLAAGATATGTALVTLSKVGTIVNNATATGDDSIIEPAKLNDHDIATVIVEGTPSYTIDKTVEGVTNPDNSPDADGIVDEVGDIIHYKIAVSNKGSVPLTNVTVTDPLLGTLNGPTGDNAPVNILNAGESWVFTGNYTVTKADLQSNATLEPDNIQEGFIDNKVTVTTTELPAPQEDSAAVPIQQNAAYTIEKIVTDVAGNGVEANVTKAGDVISYQITVNNNGNIDLTNVTLVDTLIPEANITGPAGDYPVEGVLEVGETWIFTGNYTITQTDINTNGGGDGFIENTATVDSEELPPESDSATVPIQQNAAYTIDKKAIGVDEEGDGIINNTGEVIEYKITVNNTGNIDLTNVNVTDTLIENLTGPTGDNEPLNILNVGETWTYTGTYTVTQQDINNNGDGDGDIDNTATVECDQLEPKQDSEEVPIQQNASYTIDKMVTDVAGNGPTANVTKTGDVISYQINVTNTGNIDLTNVNVTDTLIETLTGPVESMTSNRVLEVGETWTYTGTYTATLIDVITNGDGDGFIENTATVDSDQLGPESDSAVVPIKIIPVYESNPAYEIEKSIMDVDSRGPAASVKEAGDVITYSIVVTNTGDVDLTNVVVTDSLIDLAGPVESKNKDSVLEVGETWTFTGMYTVTQQDIDTDGGDDGYIDNVAIVDCDQLDPKSDSARAPIEEAPVFKPCPAYEIEKCVTDVDCRGPTASVTEAGDVITYRITVVNTGNIDLTNVAVIDPLIKTLRGPVESKNVNGILDVGEIWTYTGSYKVTQEDMEINGECDRNINNVALVGCDSDTISKCYGYIDNVATVDCDQLGPKSDSVRVIIEKASTKEDSAEEDPIEKKHDYCIYKSIIGADEAGDCVINKAGDIIEYQILVKNEGNANLTGVSVSDPMITLAGPIGDDVDPGVLNPGEAWKFLGNYTVTSEDINTNGGGDGFIENKATVTCNELPEESSSVKQMIKLSSNQEDNGGSDENKGNGGDNDSKDDTKKGGNGGSARVIPRTSTRPDDVNGNKEKETGNIELEPDIKSFEQKDGYIEAGIEKEPEKKENTGIPEFLIYGIIGLLAILLLVHLYKRK</sequence>
<feature type="transmembrane region" description="Helical" evidence="2">
    <location>
        <begin position="1406"/>
        <end position="1424"/>
    </location>
</feature>
<dbReference type="Proteomes" id="UP000033116">
    <property type="component" value="Chromosome"/>
</dbReference>
<accession>A0A0E3RGE3</accession>
<dbReference type="InterPro" id="IPR055354">
    <property type="entry name" value="DUF7507"/>
</dbReference>
<dbReference type="PANTHER" id="PTHR34819">
    <property type="entry name" value="LARGE CYSTEINE-RICH PERIPLASMIC PROTEIN OMCB"/>
    <property type="match status" value="1"/>
</dbReference>
<dbReference type="GeneID" id="24866515"/>
<dbReference type="NCBIfam" id="TIGR01451">
    <property type="entry name" value="B_ant_repeat"/>
    <property type="match status" value="7"/>
</dbReference>
<dbReference type="PATRIC" id="fig|1434115.4.peg.4032"/>
<feature type="domain" description="DUF7507" evidence="3">
    <location>
        <begin position="428"/>
        <end position="497"/>
    </location>
</feature>
<feature type="domain" description="DUF7507" evidence="3">
    <location>
        <begin position="681"/>
        <end position="766"/>
    </location>
</feature>
<protein>
    <submittedName>
        <fullName evidence="4">Internalin, putative</fullName>
    </submittedName>
</protein>
<dbReference type="InterPro" id="IPR051172">
    <property type="entry name" value="Chlamydia_OmcB"/>
</dbReference>
<feature type="domain" description="DUF7507" evidence="3">
    <location>
        <begin position="1214"/>
        <end position="1298"/>
    </location>
</feature>
<dbReference type="HOGENOM" id="CLU_252686_0_0_2"/>
<evidence type="ECO:0000259" key="3">
    <source>
        <dbReference type="Pfam" id="PF24346"/>
    </source>
</evidence>
<organism evidence="4 5">
    <name type="scientific">Methanosarcina mazei SarPi</name>
    <dbReference type="NCBI Taxonomy" id="1434115"/>
    <lineage>
        <taxon>Archaea</taxon>
        <taxon>Methanobacteriati</taxon>
        <taxon>Methanobacteriota</taxon>
        <taxon>Stenosarchaea group</taxon>
        <taxon>Methanomicrobia</taxon>
        <taxon>Methanosarcinales</taxon>
        <taxon>Methanosarcinaceae</taxon>
        <taxon>Methanosarcina</taxon>
    </lineage>
</organism>
<evidence type="ECO:0000313" key="5">
    <source>
        <dbReference type="Proteomes" id="UP000033116"/>
    </source>
</evidence>
<reference evidence="4 5" key="1">
    <citation type="submission" date="2014-07" db="EMBL/GenBank/DDBJ databases">
        <title>Methanogenic archaea and the global carbon cycle.</title>
        <authorList>
            <person name="Henriksen J.R."/>
            <person name="Luke J."/>
            <person name="Reinhart S."/>
            <person name="Benedict M.N."/>
            <person name="Youngblut N.D."/>
            <person name="Metcalf M.E."/>
            <person name="Whitaker R.J."/>
            <person name="Metcalf W.W."/>
        </authorList>
    </citation>
    <scope>NUCLEOTIDE SEQUENCE [LARGE SCALE GENOMIC DNA]</scope>
    <source>
        <strain evidence="4 5">SarPi</strain>
    </source>
</reference>
<feature type="domain" description="DUF7507" evidence="3">
    <location>
        <begin position="927"/>
        <end position="1013"/>
    </location>
</feature>
<dbReference type="InterPro" id="IPR047589">
    <property type="entry name" value="DUF11_rpt"/>
</dbReference>
<feature type="region of interest" description="Disordered" evidence="1">
    <location>
        <begin position="1313"/>
        <end position="1371"/>
    </location>
</feature>
<dbReference type="EMBL" id="CP009511">
    <property type="protein sequence ID" value="AKB63174.1"/>
    <property type="molecule type" value="Genomic_DNA"/>
</dbReference>
<evidence type="ECO:0000256" key="1">
    <source>
        <dbReference type="SAM" id="MobiDB-lite"/>
    </source>
</evidence>
<dbReference type="PANTHER" id="PTHR34819:SF3">
    <property type="entry name" value="CELL SURFACE PROTEIN"/>
    <property type="match status" value="1"/>
</dbReference>
<dbReference type="Pfam" id="PF24346">
    <property type="entry name" value="DUF7507"/>
    <property type="match status" value="7"/>
</dbReference>